<evidence type="ECO:0000313" key="3">
    <source>
        <dbReference type="Proteomes" id="UP000499080"/>
    </source>
</evidence>
<name>A0A4Y2URT9_ARAVE</name>
<evidence type="ECO:0008006" key="4">
    <source>
        <dbReference type="Google" id="ProtNLM"/>
    </source>
</evidence>
<accession>A0A4Y2URT9</accession>
<dbReference type="EMBL" id="BGPR01039042">
    <property type="protein sequence ID" value="GBO14951.1"/>
    <property type="molecule type" value="Genomic_DNA"/>
</dbReference>
<dbReference type="Proteomes" id="UP000499080">
    <property type="component" value="Unassembled WGS sequence"/>
</dbReference>
<protein>
    <recommendedName>
        <fullName evidence="4">Tc1-like transposase DDE domain-containing protein</fullName>
    </recommendedName>
</protein>
<sequence>MVWGVISYDNRSTPVIIPRTLTAKLYVNLVIQPLMLPFMNSIQGGVFKQESAHPLTAVVTQHTLQTVGMLSWPARSTDLNPIEHVCAIIGR</sequence>
<dbReference type="EMBL" id="BGPR01039043">
    <property type="protein sequence ID" value="GBO14952.1"/>
    <property type="molecule type" value="Genomic_DNA"/>
</dbReference>
<comment type="caution">
    <text evidence="2">The sequence shown here is derived from an EMBL/GenBank/DDBJ whole genome shotgun (WGS) entry which is preliminary data.</text>
</comment>
<dbReference type="GO" id="GO:0003676">
    <property type="term" value="F:nucleic acid binding"/>
    <property type="evidence" value="ECO:0007669"/>
    <property type="project" value="InterPro"/>
</dbReference>
<evidence type="ECO:0000313" key="2">
    <source>
        <dbReference type="EMBL" id="GBO14952.1"/>
    </source>
</evidence>
<organism evidence="2 3">
    <name type="scientific">Araneus ventricosus</name>
    <name type="common">Orbweaver spider</name>
    <name type="synonym">Epeira ventricosa</name>
    <dbReference type="NCBI Taxonomy" id="182803"/>
    <lineage>
        <taxon>Eukaryota</taxon>
        <taxon>Metazoa</taxon>
        <taxon>Ecdysozoa</taxon>
        <taxon>Arthropoda</taxon>
        <taxon>Chelicerata</taxon>
        <taxon>Arachnida</taxon>
        <taxon>Araneae</taxon>
        <taxon>Araneomorphae</taxon>
        <taxon>Entelegynae</taxon>
        <taxon>Araneoidea</taxon>
        <taxon>Araneidae</taxon>
        <taxon>Araneus</taxon>
    </lineage>
</organism>
<evidence type="ECO:0000313" key="1">
    <source>
        <dbReference type="EMBL" id="GBO14951.1"/>
    </source>
</evidence>
<dbReference type="OrthoDB" id="25402at2759"/>
<keyword evidence="3" id="KW-1185">Reference proteome</keyword>
<dbReference type="InterPro" id="IPR036397">
    <property type="entry name" value="RNaseH_sf"/>
</dbReference>
<dbReference type="Gene3D" id="3.30.420.10">
    <property type="entry name" value="Ribonuclease H-like superfamily/Ribonuclease H"/>
    <property type="match status" value="1"/>
</dbReference>
<gene>
    <name evidence="1" type="ORF">AVEN_48022_1</name>
    <name evidence="2" type="ORF">AVEN_84203_1</name>
</gene>
<reference evidence="2 3" key="1">
    <citation type="journal article" date="2019" name="Sci. Rep.">
        <title>Orb-weaving spider Araneus ventricosus genome elucidates the spidroin gene catalogue.</title>
        <authorList>
            <person name="Kono N."/>
            <person name="Nakamura H."/>
            <person name="Ohtoshi R."/>
            <person name="Moran D.A.P."/>
            <person name="Shinohara A."/>
            <person name="Yoshida Y."/>
            <person name="Fujiwara M."/>
            <person name="Mori M."/>
            <person name="Tomita M."/>
            <person name="Arakawa K."/>
        </authorList>
    </citation>
    <scope>NUCLEOTIDE SEQUENCE [LARGE SCALE GENOMIC DNA]</scope>
</reference>
<proteinExistence type="predicted"/>
<dbReference type="AlphaFoldDB" id="A0A4Y2URT9"/>